<accession>A0ABX2SG24</accession>
<keyword evidence="1" id="KW-0472">Membrane</keyword>
<evidence type="ECO:0000313" key="2">
    <source>
        <dbReference type="EMBL" id="NYH87121.1"/>
    </source>
</evidence>
<name>A0ABX2SG24_9ACTN</name>
<reference evidence="2 3" key="1">
    <citation type="submission" date="2020-07" db="EMBL/GenBank/DDBJ databases">
        <title>Sequencing the genomes of 1000 actinobacteria strains.</title>
        <authorList>
            <person name="Klenk H.-P."/>
        </authorList>
    </citation>
    <scope>NUCLEOTIDE SEQUENCE [LARGE SCALE GENOMIC DNA]</scope>
    <source>
        <strain evidence="2 3">DSM 45117</strain>
    </source>
</reference>
<feature type="transmembrane region" description="Helical" evidence="1">
    <location>
        <begin position="21"/>
        <end position="41"/>
    </location>
</feature>
<sequence length="49" mass="5853">MSSRNVPRRVGRKVRRNVRRNAWRFYLLTGTPTIAAMVGMAEMRCWLWT</sequence>
<dbReference type="EMBL" id="JACBZA010000001">
    <property type="protein sequence ID" value="NYH87121.1"/>
    <property type="molecule type" value="Genomic_DNA"/>
</dbReference>
<dbReference type="Proteomes" id="UP000533017">
    <property type="component" value="Unassembled WGS sequence"/>
</dbReference>
<evidence type="ECO:0000256" key="1">
    <source>
        <dbReference type="SAM" id="Phobius"/>
    </source>
</evidence>
<keyword evidence="1" id="KW-0812">Transmembrane</keyword>
<evidence type="ECO:0000313" key="3">
    <source>
        <dbReference type="Proteomes" id="UP000533017"/>
    </source>
</evidence>
<dbReference type="RefSeq" id="WP_175542661.1">
    <property type="nucleotide sequence ID" value="NZ_FOOI01000013.1"/>
</dbReference>
<protein>
    <submittedName>
        <fullName evidence="2">Uncharacterized protein</fullName>
    </submittedName>
</protein>
<proteinExistence type="predicted"/>
<keyword evidence="1" id="KW-1133">Transmembrane helix</keyword>
<keyword evidence="3" id="KW-1185">Reference proteome</keyword>
<organism evidence="2 3">
    <name type="scientific">Actinopolymorpha cephalotaxi</name>
    <dbReference type="NCBI Taxonomy" id="504797"/>
    <lineage>
        <taxon>Bacteria</taxon>
        <taxon>Bacillati</taxon>
        <taxon>Actinomycetota</taxon>
        <taxon>Actinomycetes</taxon>
        <taxon>Propionibacteriales</taxon>
        <taxon>Actinopolymorphaceae</taxon>
        <taxon>Actinopolymorpha</taxon>
    </lineage>
</organism>
<comment type="caution">
    <text evidence="2">The sequence shown here is derived from an EMBL/GenBank/DDBJ whole genome shotgun (WGS) entry which is preliminary data.</text>
</comment>
<gene>
    <name evidence="2" type="ORF">FHR37_005972</name>
</gene>